<reference evidence="2" key="1">
    <citation type="submission" date="2016-06" db="EMBL/GenBank/DDBJ databases">
        <title>Parallel loss of symbiosis genes in relatives of nitrogen-fixing non-legume Parasponia.</title>
        <authorList>
            <person name="Van Velzen R."/>
            <person name="Holmer R."/>
            <person name="Bu F."/>
            <person name="Rutten L."/>
            <person name="Van Zeijl A."/>
            <person name="Liu W."/>
            <person name="Santuari L."/>
            <person name="Cao Q."/>
            <person name="Sharma T."/>
            <person name="Shen D."/>
            <person name="Roswanjaya Y."/>
            <person name="Wardhani T."/>
            <person name="Kalhor M.S."/>
            <person name="Jansen J."/>
            <person name="Van den Hoogen J."/>
            <person name="Gungor B."/>
            <person name="Hartog M."/>
            <person name="Hontelez J."/>
            <person name="Verver J."/>
            <person name="Yang W.-C."/>
            <person name="Schijlen E."/>
            <person name="Repin R."/>
            <person name="Schilthuizen M."/>
            <person name="Schranz E."/>
            <person name="Heidstra R."/>
            <person name="Miyata K."/>
            <person name="Fedorova E."/>
            <person name="Kohlen W."/>
            <person name="Bisseling T."/>
            <person name="Smit S."/>
            <person name="Geurts R."/>
        </authorList>
    </citation>
    <scope>NUCLEOTIDE SEQUENCE [LARGE SCALE GENOMIC DNA]</scope>
    <source>
        <strain evidence="2">cv. WU1-14</strain>
    </source>
</reference>
<gene>
    <name evidence="1" type="ORF">PanWU01x14_314330</name>
</gene>
<dbReference type="Proteomes" id="UP000237105">
    <property type="component" value="Unassembled WGS sequence"/>
</dbReference>
<protein>
    <recommendedName>
        <fullName evidence="3">LRR domain containing protein</fullName>
    </recommendedName>
</protein>
<comment type="caution">
    <text evidence="1">The sequence shown here is derived from an EMBL/GenBank/DDBJ whole genome shotgun (WGS) entry which is preliminary data.</text>
</comment>
<dbReference type="EMBL" id="JXTB01000503">
    <property type="protein sequence ID" value="PON38214.1"/>
    <property type="molecule type" value="Genomic_DNA"/>
</dbReference>
<name>A0A2P5ANT9_PARAD</name>
<evidence type="ECO:0000313" key="1">
    <source>
        <dbReference type="EMBL" id="PON38214.1"/>
    </source>
</evidence>
<dbReference type="OrthoDB" id="1848700at2759"/>
<accession>A0A2P5ANT9</accession>
<organism evidence="1 2">
    <name type="scientific">Parasponia andersonii</name>
    <name type="common">Sponia andersonii</name>
    <dbReference type="NCBI Taxonomy" id="3476"/>
    <lineage>
        <taxon>Eukaryota</taxon>
        <taxon>Viridiplantae</taxon>
        <taxon>Streptophyta</taxon>
        <taxon>Embryophyta</taxon>
        <taxon>Tracheophyta</taxon>
        <taxon>Spermatophyta</taxon>
        <taxon>Magnoliopsida</taxon>
        <taxon>eudicotyledons</taxon>
        <taxon>Gunneridae</taxon>
        <taxon>Pentapetalae</taxon>
        <taxon>rosids</taxon>
        <taxon>fabids</taxon>
        <taxon>Rosales</taxon>
        <taxon>Cannabaceae</taxon>
        <taxon>Parasponia</taxon>
    </lineage>
</organism>
<evidence type="ECO:0008006" key="3">
    <source>
        <dbReference type="Google" id="ProtNLM"/>
    </source>
</evidence>
<proteinExistence type="predicted"/>
<evidence type="ECO:0000313" key="2">
    <source>
        <dbReference type="Proteomes" id="UP000237105"/>
    </source>
</evidence>
<dbReference type="AlphaFoldDB" id="A0A2P5ANT9"/>
<keyword evidence="2" id="KW-1185">Reference proteome</keyword>
<sequence>MVESLRFRLSFWNDDMQIRELFISASVPDAHSANAIAQVISLARSRNLSSIKLRSLSSIWGNCFEDHEPLWDTLFACSSLYELCL</sequence>